<feature type="domain" description="NAD-dependent epimerase/dehydratase" evidence="1">
    <location>
        <begin position="11"/>
        <end position="248"/>
    </location>
</feature>
<accession>A0A4Y6PNU7</accession>
<evidence type="ECO:0000313" key="2">
    <source>
        <dbReference type="EMBL" id="QDG49930.1"/>
    </source>
</evidence>
<dbReference type="AlphaFoldDB" id="A0A4Y6PNU7"/>
<accession>A0A5B8Y0P8</accession>
<organism evidence="2 3">
    <name type="scientific">Persicimonas caeni</name>
    <dbReference type="NCBI Taxonomy" id="2292766"/>
    <lineage>
        <taxon>Bacteria</taxon>
        <taxon>Deltaproteobacteria</taxon>
        <taxon>Bradymonadales</taxon>
        <taxon>Bradymonadaceae</taxon>
        <taxon>Persicimonas</taxon>
    </lineage>
</organism>
<dbReference type="Proteomes" id="UP000315995">
    <property type="component" value="Chromosome"/>
</dbReference>
<gene>
    <name evidence="2" type="ORF">FIV42_03995</name>
</gene>
<protein>
    <submittedName>
        <fullName evidence="2">NAD-dependent epimerase/dehydratase family protein</fullName>
    </submittedName>
</protein>
<dbReference type="InterPro" id="IPR036291">
    <property type="entry name" value="NAD(P)-bd_dom_sf"/>
</dbReference>
<dbReference type="PANTHER" id="PTHR48079:SF6">
    <property type="entry name" value="NAD(P)-BINDING DOMAIN-CONTAINING PROTEIN-RELATED"/>
    <property type="match status" value="1"/>
</dbReference>
<sequence length="353" mass="38384">MQKDHASMSRILVTGATGFVGGHVAATLHDDGVPLRLLVRPSSDRSRLPRTIRRALDARSDAVELFEGDLTKADSLEDVCEGVDALIHCACAVKGTFDESQESSHIFMEVNVEGTRNLAERAADAGIRMVHLSSTAAMGPVTDTRVDETTECVPQAPYQISKRQAELALLELHEQRDLDVVILRPCLILGPGKDGGEPLKLFNLARFGLFPKIGGKMTQTKPLVDVRDVVAACAAALERGRTGEVYLIHSDGGHTLEEILEVTRRLVGSRRSGIPIPTLPVRVASHGFEAMAAAIPTFNPPITPGRLDLLLADRNISVAKARRELGFDPKEQDLYEMLGRTYVGYVRDGQLNP</sequence>
<dbReference type="Pfam" id="PF01370">
    <property type="entry name" value="Epimerase"/>
    <property type="match status" value="1"/>
</dbReference>
<reference evidence="2 3" key="1">
    <citation type="submission" date="2019-06" db="EMBL/GenBank/DDBJ databases">
        <title>Persicimonas caeni gen. nov., sp. nov., a predatory bacterium isolated from solar saltern.</title>
        <authorList>
            <person name="Wang S."/>
        </authorList>
    </citation>
    <scope>NUCLEOTIDE SEQUENCE [LARGE SCALE GENOMIC DNA]</scope>
    <source>
        <strain evidence="2 3">YN101</strain>
    </source>
</reference>
<dbReference type="SUPFAM" id="SSF51735">
    <property type="entry name" value="NAD(P)-binding Rossmann-fold domains"/>
    <property type="match status" value="1"/>
</dbReference>
<evidence type="ECO:0000259" key="1">
    <source>
        <dbReference type="Pfam" id="PF01370"/>
    </source>
</evidence>
<name>A0A4Y6PNU7_PERCE</name>
<keyword evidence="3" id="KW-1185">Reference proteome</keyword>
<dbReference type="InterPro" id="IPR051783">
    <property type="entry name" value="NAD(P)-dependent_oxidoreduct"/>
</dbReference>
<dbReference type="OrthoDB" id="9804595at2"/>
<dbReference type="InterPro" id="IPR001509">
    <property type="entry name" value="Epimerase_deHydtase"/>
</dbReference>
<dbReference type="EMBL" id="CP041186">
    <property type="protein sequence ID" value="QDG49930.1"/>
    <property type="molecule type" value="Genomic_DNA"/>
</dbReference>
<proteinExistence type="predicted"/>
<dbReference type="Gene3D" id="3.40.50.720">
    <property type="entry name" value="NAD(P)-binding Rossmann-like Domain"/>
    <property type="match status" value="1"/>
</dbReference>
<dbReference type="PANTHER" id="PTHR48079">
    <property type="entry name" value="PROTEIN YEEZ"/>
    <property type="match status" value="1"/>
</dbReference>
<dbReference type="GO" id="GO:0005737">
    <property type="term" value="C:cytoplasm"/>
    <property type="evidence" value="ECO:0007669"/>
    <property type="project" value="TreeGrafter"/>
</dbReference>
<evidence type="ECO:0000313" key="3">
    <source>
        <dbReference type="Proteomes" id="UP000315995"/>
    </source>
</evidence>
<dbReference type="GO" id="GO:0004029">
    <property type="term" value="F:aldehyde dehydrogenase (NAD+) activity"/>
    <property type="evidence" value="ECO:0007669"/>
    <property type="project" value="TreeGrafter"/>
</dbReference>